<dbReference type="PANTHER" id="PTHR30346:SF29">
    <property type="entry name" value="LYSR SUBSTRATE-BINDING"/>
    <property type="match status" value="1"/>
</dbReference>
<feature type="domain" description="HTH lysR-type" evidence="5">
    <location>
        <begin position="1"/>
        <end position="58"/>
    </location>
</feature>
<dbReference type="SUPFAM" id="SSF53850">
    <property type="entry name" value="Periplasmic binding protein-like II"/>
    <property type="match status" value="1"/>
</dbReference>
<dbReference type="PROSITE" id="PS50931">
    <property type="entry name" value="HTH_LYSR"/>
    <property type="match status" value="1"/>
</dbReference>
<dbReference type="Gene3D" id="3.40.190.10">
    <property type="entry name" value="Periplasmic binding protein-like II"/>
    <property type="match status" value="2"/>
</dbReference>
<protein>
    <submittedName>
        <fullName evidence="6">DNA-binding transcriptional regulator, LysR family</fullName>
    </submittedName>
</protein>
<dbReference type="InterPro" id="IPR005119">
    <property type="entry name" value="LysR_subst-bd"/>
</dbReference>
<keyword evidence="3 6" id="KW-0238">DNA-binding</keyword>
<dbReference type="EMBL" id="FXBM01000002">
    <property type="protein sequence ID" value="SMH42121.1"/>
    <property type="molecule type" value="Genomic_DNA"/>
</dbReference>
<evidence type="ECO:0000313" key="6">
    <source>
        <dbReference type="EMBL" id="SMH42121.1"/>
    </source>
</evidence>
<evidence type="ECO:0000256" key="1">
    <source>
        <dbReference type="ARBA" id="ARBA00009437"/>
    </source>
</evidence>
<sequence>MDVRRLELLRELSMRRSITAVAEATHRTPSAVSQQLKVLEREAGVPLIERSGRGVVLTAAGRELARSATEIAIALERADAVWQTFKNNPIGEVTIATFPTAGQMLLPNALVALRSVEGLVVQCEDVDPGTDEFADLTADFDIVLGHSPNGRSAWAGRGLAMAELMVEPLDIALPLDHRLADRPTVTAADLVGETWIGVPDGFPFERIMQEIETASGGPVRVEQRFASTRVTEAFVAAGLGIAVLPRYTAGMAGIVVKPLRGVSSVRHIVALMRPDRAERLSVRTVVRELRAQAGRLVHAM</sequence>
<evidence type="ECO:0000256" key="4">
    <source>
        <dbReference type="ARBA" id="ARBA00023163"/>
    </source>
</evidence>
<dbReference type="RefSeq" id="WP_085476363.1">
    <property type="nucleotide sequence ID" value="NZ_FXBM01000002.1"/>
</dbReference>
<dbReference type="Gene3D" id="1.10.10.10">
    <property type="entry name" value="Winged helix-like DNA-binding domain superfamily/Winged helix DNA-binding domain"/>
    <property type="match status" value="1"/>
</dbReference>
<name>A0A1X7NXA1_9MICO</name>
<evidence type="ECO:0000256" key="3">
    <source>
        <dbReference type="ARBA" id="ARBA00023125"/>
    </source>
</evidence>
<dbReference type="InterPro" id="IPR036388">
    <property type="entry name" value="WH-like_DNA-bd_sf"/>
</dbReference>
<dbReference type="GO" id="GO:0032993">
    <property type="term" value="C:protein-DNA complex"/>
    <property type="evidence" value="ECO:0007669"/>
    <property type="project" value="TreeGrafter"/>
</dbReference>
<dbReference type="GO" id="GO:0003700">
    <property type="term" value="F:DNA-binding transcription factor activity"/>
    <property type="evidence" value="ECO:0007669"/>
    <property type="project" value="InterPro"/>
</dbReference>
<dbReference type="Proteomes" id="UP000193711">
    <property type="component" value="Unassembled WGS sequence"/>
</dbReference>
<gene>
    <name evidence="6" type="ORF">SAMN06295885_1876</name>
</gene>
<dbReference type="PANTHER" id="PTHR30346">
    <property type="entry name" value="TRANSCRIPTIONAL DUAL REGULATOR HCAR-RELATED"/>
    <property type="match status" value="1"/>
</dbReference>
<dbReference type="SUPFAM" id="SSF46785">
    <property type="entry name" value="Winged helix' DNA-binding domain"/>
    <property type="match status" value="1"/>
</dbReference>
<comment type="similarity">
    <text evidence="1">Belongs to the LysR transcriptional regulatory family.</text>
</comment>
<dbReference type="InterPro" id="IPR036390">
    <property type="entry name" value="WH_DNA-bd_sf"/>
</dbReference>
<dbReference type="STRING" id="1891671.SAMN06295885_1876"/>
<dbReference type="InterPro" id="IPR000847">
    <property type="entry name" value="LysR_HTH_N"/>
</dbReference>
<dbReference type="Pfam" id="PF03466">
    <property type="entry name" value="LysR_substrate"/>
    <property type="match status" value="1"/>
</dbReference>
<evidence type="ECO:0000259" key="5">
    <source>
        <dbReference type="PROSITE" id="PS50931"/>
    </source>
</evidence>
<reference evidence="7" key="1">
    <citation type="submission" date="2017-04" db="EMBL/GenBank/DDBJ databases">
        <authorList>
            <person name="Varghese N."/>
            <person name="Submissions S."/>
        </authorList>
    </citation>
    <scope>NUCLEOTIDE SEQUENCE [LARGE SCALE GENOMIC DNA]</scope>
    <source>
        <strain evidence="7">VKM Ac-2121</strain>
    </source>
</reference>
<keyword evidence="4" id="KW-0804">Transcription</keyword>
<keyword evidence="7" id="KW-1185">Reference proteome</keyword>
<evidence type="ECO:0000313" key="7">
    <source>
        <dbReference type="Proteomes" id="UP000193711"/>
    </source>
</evidence>
<dbReference type="GO" id="GO:0003677">
    <property type="term" value="F:DNA binding"/>
    <property type="evidence" value="ECO:0007669"/>
    <property type="project" value="UniProtKB-KW"/>
</dbReference>
<keyword evidence="2" id="KW-0805">Transcription regulation</keyword>
<dbReference type="Pfam" id="PF00126">
    <property type="entry name" value="HTH_1"/>
    <property type="match status" value="1"/>
</dbReference>
<dbReference type="OrthoDB" id="4131546at2"/>
<organism evidence="6 7">
    <name type="scientific">Rathayibacter oskolensis</name>
    <dbReference type="NCBI Taxonomy" id="1891671"/>
    <lineage>
        <taxon>Bacteria</taxon>
        <taxon>Bacillati</taxon>
        <taxon>Actinomycetota</taxon>
        <taxon>Actinomycetes</taxon>
        <taxon>Micrococcales</taxon>
        <taxon>Microbacteriaceae</taxon>
        <taxon>Rathayibacter</taxon>
    </lineage>
</organism>
<accession>A0A1X7NXA1</accession>
<dbReference type="AlphaFoldDB" id="A0A1X7NXA1"/>
<evidence type="ECO:0000256" key="2">
    <source>
        <dbReference type="ARBA" id="ARBA00023015"/>
    </source>
</evidence>
<proteinExistence type="inferred from homology"/>